<evidence type="ECO:0000256" key="6">
    <source>
        <dbReference type="ARBA" id="ARBA00022692"/>
    </source>
</evidence>
<evidence type="ECO:0008006" key="17">
    <source>
        <dbReference type="Google" id="ProtNLM"/>
    </source>
</evidence>
<dbReference type="Gene3D" id="1.10.630.10">
    <property type="entry name" value="Cytochrome P450"/>
    <property type="match status" value="1"/>
</dbReference>
<feature type="chain" id="PRO_5034778781" description="Cytochrome P450" evidence="14">
    <location>
        <begin position="25"/>
        <end position="497"/>
    </location>
</feature>
<feature type="signal peptide" evidence="14">
    <location>
        <begin position="1"/>
        <end position="24"/>
    </location>
</feature>
<dbReference type="PRINTS" id="PR00463">
    <property type="entry name" value="EP450I"/>
</dbReference>
<keyword evidence="14" id="KW-0732">Signal</keyword>
<dbReference type="GO" id="GO:0004497">
    <property type="term" value="F:monooxygenase activity"/>
    <property type="evidence" value="ECO:0007669"/>
    <property type="project" value="UniProtKB-KW"/>
</dbReference>
<evidence type="ECO:0000256" key="14">
    <source>
        <dbReference type="SAM" id="SignalP"/>
    </source>
</evidence>
<gene>
    <name evidence="15" type="ORF">MVEN_01958500</name>
</gene>
<dbReference type="PANTHER" id="PTHR24305:SF166">
    <property type="entry name" value="CYTOCHROME P450 12A4, MITOCHONDRIAL-RELATED"/>
    <property type="match status" value="1"/>
</dbReference>
<name>A0A8H7CK10_9AGAR</name>
<feature type="binding site" description="axial binding residue" evidence="13">
    <location>
        <position position="444"/>
    </location>
    <ligand>
        <name>heme</name>
        <dbReference type="ChEBI" id="CHEBI:30413"/>
    </ligand>
    <ligandPart>
        <name>Fe</name>
        <dbReference type="ChEBI" id="CHEBI:18248"/>
    </ligandPart>
</feature>
<evidence type="ECO:0000313" key="15">
    <source>
        <dbReference type="EMBL" id="KAF7340390.1"/>
    </source>
</evidence>
<evidence type="ECO:0000256" key="1">
    <source>
        <dbReference type="ARBA" id="ARBA00001971"/>
    </source>
</evidence>
<comment type="similarity">
    <text evidence="4">Belongs to the cytochrome P450 family.</text>
</comment>
<evidence type="ECO:0000256" key="4">
    <source>
        <dbReference type="ARBA" id="ARBA00010617"/>
    </source>
</evidence>
<dbReference type="AlphaFoldDB" id="A0A8H7CK10"/>
<evidence type="ECO:0000256" key="2">
    <source>
        <dbReference type="ARBA" id="ARBA00004370"/>
    </source>
</evidence>
<accession>A0A8H7CK10</accession>
<keyword evidence="16" id="KW-1185">Reference proteome</keyword>
<keyword evidence="7 13" id="KW-0479">Metal-binding</keyword>
<dbReference type="InterPro" id="IPR050121">
    <property type="entry name" value="Cytochrome_P450_monoxygenase"/>
</dbReference>
<keyword evidence="5 13" id="KW-0349">Heme</keyword>
<keyword evidence="9" id="KW-0560">Oxidoreductase</keyword>
<evidence type="ECO:0000256" key="12">
    <source>
        <dbReference type="ARBA" id="ARBA00023136"/>
    </source>
</evidence>
<evidence type="ECO:0000256" key="5">
    <source>
        <dbReference type="ARBA" id="ARBA00022617"/>
    </source>
</evidence>
<evidence type="ECO:0000256" key="9">
    <source>
        <dbReference type="ARBA" id="ARBA00023002"/>
    </source>
</evidence>
<reference evidence="15" key="1">
    <citation type="submission" date="2020-05" db="EMBL/GenBank/DDBJ databases">
        <title>Mycena genomes resolve the evolution of fungal bioluminescence.</title>
        <authorList>
            <person name="Tsai I.J."/>
        </authorList>
    </citation>
    <scope>NUCLEOTIDE SEQUENCE</scope>
    <source>
        <strain evidence="15">CCC161011</strain>
    </source>
</reference>
<dbReference type="PANTHER" id="PTHR24305">
    <property type="entry name" value="CYTOCHROME P450"/>
    <property type="match status" value="1"/>
</dbReference>
<protein>
    <recommendedName>
        <fullName evidence="17">Cytochrome P450</fullName>
    </recommendedName>
</protein>
<dbReference type="GO" id="GO:0016020">
    <property type="term" value="C:membrane"/>
    <property type="evidence" value="ECO:0007669"/>
    <property type="project" value="UniProtKB-SubCell"/>
</dbReference>
<comment type="pathway">
    <text evidence="3">Secondary metabolite biosynthesis; terpenoid biosynthesis.</text>
</comment>
<dbReference type="EMBL" id="JACAZI010000019">
    <property type="protein sequence ID" value="KAF7340390.1"/>
    <property type="molecule type" value="Genomic_DNA"/>
</dbReference>
<keyword evidence="8" id="KW-1133">Transmembrane helix</keyword>
<evidence type="ECO:0000256" key="8">
    <source>
        <dbReference type="ARBA" id="ARBA00022989"/>
    </source>
</evidence>
<evidence type="ECO:0000256" key="11">
    <source>
        <dbReference type="ARBA" id="ARBA00023033"/>
    </source>
</evidence>
<proteinExistence type="inferred from homology"/>
<keyword evidence="6" id="KW-0812">Transmembrane</keyword>
<evidence type="ECO:0000256" key="3">
    <source>
        <dbReference type="ARBA" id="ARBA00004721"/>
    </source>
</evidence>
<comment type="subcellular location">
    <subcellularLocation>
        <location evidence="2">Membrane</location>
    </subcellularLocation>
</comment>
<evidence type="ECO:0000256" key="10">
    <source>
        <dbReference type="ARBA" id="ARBA00023004"/>
    </source>
</evidence>
<dbReference type="GO" id="GO:0016705">
    <property type="term" value="F:oxidoreductase activity, acting on paired donors, with incorporation or reduction of molecular oxygen"/>
    <property type="evidence" value="ECO:0007669"/>
    <property type="project" value="InterPro"/>
</dbReference>
<sequence length="497" mass="55562">MILTIPQLLLCAVGFRLLFSLAKSIQTALFSPLSRIPGPWYMATSDFWLSTHLMRFKQTSTIHELFQIYGPVVRVGPNKVAFCDLAGMRDVYLHHKFPKNPALYDNFKIAGVDQSLTLFENTSHAARRRAVGPHYTANVPSFQPVMHKVILQLLDSLEAIDGRQPVDCLHLLRCYMVDIVVFSCFGYELGAVQKWTTHEPDHLSDAITDFPKAGILSSFFPPFVWNILSQIPNARWKRFTRATKILKEFVAYRIREMQEMHDGKESADPSTLVERLLQHKDSSTQEGLTLDSVVAETVSHFIAGSETSSTTLSYLLWELCSGDVSQTLRAEIDVAMPDPREIPDLALLQELPYLNAFVQEGLRLHGAVPSLLERVVLPGSDFQLMEYALPPKTIIGTQAWSVHRVPDVFPSPDIFMPERWLSDEPNVSMRVVHTMPFGLGTRACSGQPLAQAALRIAVAALVRNFTISCHASTTKASMTMRHGFVSVSCHSCSAGCF</sequence>
<dbReference type="GO" id="GO:0005506">
    <property type="term" value="F:iron ion binding"/>
    <property type="evidence" value="ECO:0007669"/>
    <property type="project" value="InterPro"/>
</dbReference>
<dbReference type="InterPro" id="IPR036396">
    <property type="entry name" value="Cyt_P450_sf"/>
</dbReference>
<keyword evidence="10 13" id="KW-0408">Iron</keyword>
<dbReference type="GO" id="GO:0020037">
    <property type="term" value="F:heme binding"/>
    <property type="evidence" value="ECO:0007669"/>
    <property type="project" value="InterPro"/>
</dbReference>
<evidence type="ECO:0000313" key="16">
    <source>
        <dbReference type="Proteomes" id="UP000620124"/>
    </source>
</evidence>
<keyword evidence="11" id="KW-0503">Monooxygenase</keyword>
<dbReference type="PRINTS" id="PR00385">
    <property type="entry name" value="P450"/>
</dbReference>
<dbReference type="InterPro" id="IPR001128">
    <property type="entry name" value="Cyt_P450"/>
</dbReference>
<dbReference type="Pfam" id="PF00067">
    <property type="entry name" value="p450"/>
    <property type="match status" value="1"/>
</dbReference>
<dbReference type="OrthoDB" id="3945418at2759"/>
<evidence type="ECO:0000256" key="7">
    <source>
        <dbReference type="ARBA" id="ARBA00022723"/>
    </source>
</evidence>
<dbReference type="InterPro" id="IPR002401">
    <property type="entry name" value="Cyt_P450_E_grp-I"/>
</dbReference>
<dbReference type="Proteomes" id="UP000620124">
    <property type="component" value="Unassembled WGS sequence"/>
</dbReference>
<keyword evidence="12" id="KW-0472">Membrane</keyword>
<comment type="caution">
    <text evidence="15">The sequence shown here is derived from an EMBL/GenBank/DDBJ whole genome shotgun (WGS) entry which is preliminary data.</text>
</comment>
<organism evidence="15 16">
    <name type="scientific">Mycena venus</name>
    <dbReference type="NCBI Taxonomy" id="2733690"/>
    <lineage>
        <taxon>Eukaryota</taxon>
        <taxon>Fungi</taxon>
        <taxon>Dikarya</taxon>
        <taxon>Basidiomycota</taxon>
        <taxon>Agaricomycotina</taxon>
        <taxon>Agaricomycetes</taxon>
        <taxon>Agaricomycetidae</taxon>
        <taxon>Agaricales</taxon>
        <taxon>Marasmiineae</taxon>
        <taxon>Mycenaceae</taxon>
        <taxon>Mycena</taxon>
    </lineage>
</organism>
<evidence type="ECO:0000256" key="13">
    <source>
        <dbReference type="PIRSR" id="PIRSR602401-1"/>
    </source>
</evidence>
<comment type="cofactor">
    <cofactor evidence="1 13">
        <name>heme</name>
        <dbReference type="ChEBI" id="CHEBI:30413"/>
    </cofactor>
</comment>
<dbReference type="SUPFAM" id="SSF48264">
    <property type="entry name" value="Cytochrome P450"/>
    <property type="match status" value="1"/>
</dbReference>